<evidence type="ECO:0000256" key="7">
    <source>
        <dbReference type="SAM" id="MobiDB-lite"/>
    </source>
</evidence>
<dbReference type="InterPro" id="IPR011992">
    <property type="entry name" value="EF-hand-dom_pair"/>
</dbReference>
<dbReference type="PANTHER" id="PTHR23055">
    <property type="entry name" value="CALCIUM BINDING PROTEINS"/>
    <property type="match status" value="1"/>
</dbReference>
<evidence type="ECO:0000256" key="1">
    <source>
        <dbReference type="ARBA" id="ARBA00006049"/>
    </source>
</evidence>
<sequence>MYSQPYRPPQAFQPSFPPGATTAPMNFRPPMGTFPPPRQYSLPPQPSIQFAQAPRPFPAPQYPPAQTMPMQPAPSMMNFRGSVPSIPPQYPKYPLQSSVLPPSQPPMTTAMPPQFAPMRPPLNLSLQTTAFNTRSLVLPPAPMQAPPQPMQFTRPNAGTMSVIPAPVMPPPRTTTLSHIPPPTATQSIIRPPPQMRTFQYTMPRTLPTVGTLPMTSVVSMGAPIATAVSGMPPPLPKGPTAAELTATVQNPEPLNVDEWGMTEVPMTDVHGGVEAYEKKHAGAKDNELRFVEKLRQKCGLAKIPVKVALQHFMESADKKTQSLDRPAFKDAYLKLLAKQSIDPPKDRVVEALFDLFDKDDSGTIDALEVVFGVSTLCEGDKEQKIQAVFDALDTDNNKVISKEELFKLVFAVFQVVVTEKKLRKLRGLGVEVYTAREFAEHTVAEAFKQADTNSDSVLSYEEFKKWFESGNMDLAV</sequence>
<evidence type="ECO:0000256" key="3">
    <source>
        <dbReference type="ARBA" id="ARBA00022723"/>
    </source>
</evidence>
<dbReference type="InterPro" id="IPR028846">
    <property type="entry name" value="Recoverin"/>
</dbReference>
<dbReference type="Pfam" id="PF13499">
    <property type="entry name" value="EF-hand_7"/>
    <property type="match status" value="1"/>
</dbReference>
<feature type="compositionally biased region" description="Low complexity" evidence="7">
    <location>
        <begin position="64"/>
        <end position="73"/>
    </location>
</feature>
<evidence type="ECO:0000256" key="4">
    <source>
        <dbReference type="ARBA" id="ARBA00022737"/>
    </source>
</evidence>
<dbReference type="AlphaFoldDB" id="A0A0G4I4L9"/>
<dbReference type="CDD" id="cd00051">
    <property type="entry name" value="EFh"/>
    <property type="match status" value="2"/>
</dbReference>
<dbReference type="Gene3D" id="1.10.238.10">
    <property type="entry name" value="EF-hand"/>
    <property type="match status" value="1"/>
</dbReference>
<accession>A0A0G4I4L9</accession>
<keyword evidence="6" id="KW-0449">Lipoprotein</keyword>
<dbReference type="PRINTS" id="PR00450">
    <property type="entry name" value="RECOVERIN"/>
</dbReference>
<evidence type="ECO:0000259" key="8">
    <source>
        <dbReference type="PROSITE" id="PS50222"/>
    </source>
</evidence>
<comment type="similarity">
    <text evidence="1">Belongs to the recoverin family.</text>
</comment>
<feature type="domain" description="EF-hand" evidence="8">
    <location>
        <begin position="438"/>
        <end position="473"/>
    </location>
</feature>
<evidence type="ECO:0000256" key="5">
    <source>
        <dbReference type="ARBA" id="ARBA00022837"/>
    </source>
</evidence>
<feature type="region of interest" description="Disordered" evidence="7">
    <location>
        <begin position="1"/>
        <end position="73"/>
    </location>
</feature>
<dbReference type="EMBL" id="CDMZ01005076">
    <property type="protein sequence ID" value="CEM51858.1"/>
    <property type="molecule type" value="Genomic_DNA"/>
</dbReference>
<dbReference type="GO" id="GO:0005509">
    <property type="term" value="F:calcium ion binding"/>
    <property type="evidence" value="ECO:0007669"/>
    <property type="project" value="InterPro"/>
</dbReference>
<dbReference type="PROSITE" id="PS00018">
    <property type="entry name" value="EF_HAND_1"/>
    <property type="match status" value="2"/>
</dbReference>
<dbReference type="VEuPathDB" id="CryptoDB:Cvel_1792"/>
<dbReference type="InterPro" id="IPR018247">
    <property type="entry name" value="EF_Hand_1_Ca_BS"/>
</dbReference>
<evidence type="ECO:0000256" key="2">
    <source>
        <dbReference type="ARBA" id="ARBA00022707"/>
    </source>
</evidence>
<reference evidence="9" key="1">
    <citation type="submission" date="2014-11" db="EMBL/GenBank/DDBJ databases">
        <authorList>
            <person name="Otto D Thomas"/>
            <person name="Naeem Raeece"/>
        </authorList>
    </citation>
    <scope>NUCLEOTIDE SEQUENCE</scope>
</reference>
<feature type="compositionally biased region" description="Pro residues" evidence="7">
    <location>
        <begin position="32"/>
        <end position="46"/>
    </location>
</feature>
<keyword evidence="2" id="KW-0519">Myristate</keyword>
<keyword evidence="4" id="KW-0677">Repeat</keyword>
<organism evidence="9">
    <name type="scientific">Chromera velia CCMP2878</name>
    <dbReference type="NCBI Taxonomy" id="1169474"/>
    <lineage>
        <taxon>Eukaryota</taxon>
        <taxon>Sar</taxon>
        <taxon>Alveolata</taxon>
        <taxon>Colpodellida</taxon>
        <taxon>Chromeraceae</taxon>
        <taxon>Chromera</taxon>
    </lineage>
</organism>
<protein>
    <recommendedName>
        <fullName evidence="8">EF-hand domain-containing protein</fullName>
    </recommendedName>
</protein>
<dbReference type="PROSITE" id="PS50222">
    <property type="entry name" value="EF_HAND_2"/>
    <property type="match status" value="3"/>
</dbReference>
<evidence type="ECO:0000313" key="9">
    <source>
        <dbReference type="EMBL" id="CEM51858.1"/>
    </source>
</evidence>
<proteinExistence type="inferred from homology"/>
<evidence type="ECO:0000256" key="6">
    <source>
        <dbReference type="ARBA" id="ARBA00023288"/>
    </source>
</evidence>
<dbReference type="Pfam" id="PF13833">
    <property type="entry name" value="EF-hand_8"/>
    <property type="match status" value="1"/>
</dbReference>
<feature type="domain" description="EF-hand" evidence="8">
    <location>
        <begin position="380"/>
        <end position="415"/>
    </location>
</feature>
<gene>
    <name evidence="9" type="ORF">Cvel_1792</name>
</gene>
<dbReference type="SUPFAM" id="SSF47473">
    <property type="entry name" value="EF-hand"/>
    <property type="match status" value="1"/>
</dbReference>
<name>A0A0G4I4L9_9ALVE</name>
<feature type="domain" description="EF-hand" evidence="8">
    <location>
        <begin position="344"/>
        <end position="379"/>
    </location>
</feature>
<keyword evidence="3" id="KW-0479">Metal-binding</keyword>
<dbReference type="InterPro" id="IPR002048">
    <property type="entry name" value="EF_hand_dom"/>
</dbReference>
<dbReference type="PANTHER" id="PTHR23055:SF178">
    <property type="entry name" value="NEUROCALCIN HOMOLOG"/>
    <property type="match status" value="1"/>
</dbReference>
<dbReference type="SMART" id="SM00054">
    <property type="entry name" value="EFh"/>
    <property type="match status" value="3"/>
</dbReference>
<keyword evidence="5" id="KW-0106">Calcium</keyword>